<dbReference type="EC" id="1.14.13.9" evidence="11"/>
<reference evidence="13" key="1">
    <citation type="submission" date="2023-06" db="EMBL/GenBank/DDBJ databases">
        <title>Genome-scale phylogeny and comparative genomics of the fungal order Sordariales.</title>
        <authorList>
            <consortium name="Lawrence Berkeley National Laboratory"/>
            <person name="Hensen N."/>
            <person name="Bonometti L."/>
            <person name="Westerberg I."/>
            <person name="Brannstrom I.O."/>
            <person name="Guillou S."/>
            <person name="Cros-Aarteil S."/>
            <person name="Calhoun S."/>
            <person name="Haridas S."/>
            <person name="Kuo A."/>
            <person name="Mondo S."/>
            <person name="Pangilinan J."/>
            <person name="Riley R."/>
            <person name="LaButti K."/>
            <person name="Andreopoulos B."/>
            <person name="Lipzen A."/>
            <person name="Chen C."/>
            <person name="Yanf M."/>
            <person name="Daum C."/>
            <person name="Ng V."/>
            <person name="Clum A."/>
            <person name="Steindorff A."/>
            <person name="Ohm R."/>
            <person name="Martin F."/>
            <person name="Silar P."/>
            <person name="Natvig D."/>
            <person name="Lalanne C."/>
            <person name="Gautier V."/>
            <person name="Ament-velasquez S.L."/>
            <person name="Kruys A."/>
            <person name="Hutchinson M.I."/>
            <person name="Powell A.J."/>
            <person name="Barry K."/>
            <person name="Miller A.N."/>
            <person name="Grigoriev I.V."/>
            <person name="Debuchy R."/>
            <person name="Gladieux P."/>
            <person name="Thoren M.H."/>
            <person name="Johannesson H."/>
        </authorList>
    </citation>
    <scope>NUCLEOTIDE SEQUENCE</scope>
    <source>
        <strain evidence="13">SMH3187-1</strain>
    </source>
</reference>
<evidence type="ECO:0000256" key="6">
    <source>
        <dbReference type="ARBA" id="ARBA00022857"/>
    </source>
</evidence>
<dbReference type="HAMAP" id="MF_01971">
    <property type="entry name" value="Kynurenine_monooxygenase"/>
    <property type="match status" value="1"/>
</dbReference>
<dbReference type="InterPro" id="IPR002938">
    <property type="entry name" value="FAD-bd"/>
</dbReference>
<protein>
    <recommendedName>
        <fullName evidence="11">Kynurenine 3-monooxygenase</fullName>
        <ecNumber evidence="11">1.14.13.9</ecNumber>
    </recommendedName>
    <alternativeName>
        <fullName evidence="11">Biosynthesis of nicotinic acid protein 4</fullName>
    </alternativeName>
    <alternativeName>
        <fullName evidence="11">Kynurenine 3-hydroxylase</fullName>
    </alternativeName>
</protein>
<dbReference type="FunFam" id="3.50.50.60:FF:000129">
    <property type="entry name" value="Kynurenine 3-monooxygenase"/>
    <property type="match status" value="1"/>
</dbReference>
<dbReference type="SUPFAM" id="SSF51905">
    <property type="entry name" value="FAD/NAD(P)-binding domain"/>
    <property type="match status" value="1"/>
</dbReference>
<comment type="pathway">
    <text evidence="11">Cofactor biosynthesis; NAD(+) biosynthesis; quinolinate from L-kynurenine: step 1/3.</text>
</comment>
<evidence type="ECO:0000256" key="7">
    <source>
        <dbReference type="ARBA" id="ARBA00023002"/>
    </source>
</evidence>
<organism evidence="13 14">
    <name type="scientific">Schizothecium vesticola</name>
    <dbReference type="NCBI Taxonomy" id="314040"/>
    <lineage>
        <taxon>Eukaryota</taxon>
        <taxon>Fungi</taxon>
        <taxon>Dikarya</taxon>
        <taxon>Ascomycota</taxon>
        <taxon>Pezizomycotina</taxon>
        <taxon>Sordariomycetes</taxon>
        <taxon>Sordariomycetidae</taxon>
        <taxon>Sordariales</taxon>
        <taxon>Schizotheciaceae</taxon>
        <taxon>Schizothecium</taxon>
    </lineage>
</organism>
<dbReference type="GO" id="GO:0070189">
    <property type="term" value="P:kynurenine metabolic process"/>
    <property type="evidence" value="ECO:0007669"/>
    <property type="project" value="TreeGrafter"/>
</dbReference>
<dbReference type="EMBL" id="JAUKUD010000003">
    <property type="protein sequence ID" value="KAK0749755.1"/>
    <property type="molecule type" value="Genomic_DNA"/>
</dbReference>
<evidence type="ECO:0000256" key="10">
    <source>
        <dbReference type="ARBA" id="ARBA00047818"/>
    </source>
</evidence>
<keyword evidence="8 11" id="KW-0503">Monooxygenase</keyword>
<dbReference type="GO" id="GO:0034354">
    <property type="term" value="P:'de novo' NAD+ biosynthetic process from L-tryptophan"/>
    <property type="evidence" value="ECO:0007669"/>
    <property type="project" value="UniProtKB-UniRule"/>
</dbReference>
<keyword evidence="2 11" id="KW-0285">Flavoprotein</keyword>
<evidence type="ECO:0000256" key="2">
    <source>
        <dbReference type="ARBA" id="ARBA00022630"/>
    </source>
</evidence>
<comment type="subcellular location">
    <subcellularLocation>
        <location evidence="11">Mitochondrion outer membrane</location>
    </subcellularLocation>
</comment>
<comment type="cofactor">
    <cofactor evidence="1 11">
        <name>FAD</name>
        <dbReference type="ChEBI" id="CHEBI:57692"/>
    </cofactor>
</comment>
<evidence type="ECO:0000256" key="5">
    <source>
        <dbReference type="ARBA" id="ARBA00022827"/>
    </source>
</evidence>
<evidence type="ECO:0000256" key="3">
    <source>
        <dbReference type="ARBA" id="ARBA00022642"/>
    </source>
</evidence>
<keyword evidence="6 11" id="KW-0521">NADP</keyword>
<keyword evidence="7 11" id="KW-0560">Oxidoreductase</keyword>
<gene>
    <name evidence="11" type="primary">BNA4</name>
    <name evidence="13" type="ORF">B0T18DRAFT_445543</name>
</gene>
<dbReference type="InterPro" id="IPR036188">
    <property type="entry name" value="FAD/NAD-bd_sf"/>
</dbReference>
<proteinExistence type="inferred from homology"/>
<dbReference type="PANTHER" id="PTHR46028:SF2">
    <property type="entry name" value="KYNURENINE 3-MONOOXYGENASE"/>
    <property type="match status" value="1"/>
</dbReference>
<dbReference type="AlphaFoldDB" id="A0AA40F201"/>
<evidence type="ECO:0000256" key="8">
    <source>
        <dbReference type="ARBA" id="ARBA00023033"/>
    </source>
</evidence>
<dbReference type="Proteomes" id="UP001172155">
    <property type="component" value="Unassembled WGS sequence"/>
</dbReference>
<dbReference type="GO" id="GO:0004502">
    <property type="term" value="F:kynurenine 3-monooxygenase activity"/>
    <property type="evidence" value="ECO:0007669"/>
    <property type="project" value="UniProtKB-UniRule"/>
</dbReference>
<dbReference type="PRINTS" id="PR00420">
    <property type="entry name" value="RNGMNOXGNASE"/>
</dbReference>
<dbReference type="Gene3D" id="3.50.50.60">
    <property type="entry name" value="FAD/NAD(P)-binding domain"/>
    <property type="match status" value="1"/>
</dbReference>
<dbReference type="InterPro" id="IPR027545">
    <property type="entry name" value="Kynurenine_monooxygenase"/>
</dbReference>
<evidence type="ECO:0000256" key="9">
    <source>
        <dbReference type="ARBA" id="ARBA00023128"/>
    </source>
</evidence>
<comment type="catalytic activity">
    <reaction evidence="10 11">
        <text>L-kynurenine + NADPH + O2 + H(+) = 3-hydroxy-L-kynurenine + NADP(+) + H2O</text>
        <dbReference type="Rhea" id="RHEA:20545"/>
        <dbReference type="ChEBI" id="CHEBI:15377"/>
        <dbReference type="ChEBI" id="CHEBI:15378"/>
        <dbReference type="ChEBI" id="CHEBI:15379"/>
        <dbReference type="ChEBI" id="CHEBI:57783"/>
        <dbReference type="ChEBI" id="CHEBI:57959"/>
        <dbReference type="ChEBI" id="CHEBI:58125"/>
        <dbReference type="ChEBI" id="CHEBI:58349"/>
        <dbReference type="EC" id="1.14.13.9"/>
    </reaction>
</comment>
<dbReference type="GO" id="GO:0043420">
    <property type="term" value="P:anthranilate metabolic process"/>
    <property type="evidence" value="ECO:0007669"/>
    <property type="project" value="UniProtKB-UniRule"/>
</dbReference>
<dbReference type="GO" id="GO:0006569">
    <property type="term" value="P:L-tryptophan catabolic process"/>
    <property type="evidence" value="ECO:0007669"/>
    <property type="project" value="UniProtKB-UniRule"/>
</dbReference>
<evidence type="ECO:0000256" key="11">
    <source>
        <dbReference type="HAMAP-Rule" id="MF_03018"/>
    </source>
</evidence>
<dbReference type="GO" id="GO:0019805">
    <property type="term" value="P:quinolinate biosynthetic process"/>
    <property type="evidence" value="ECO:0007669"/>
    <property type="project" value="UniProtKB-UniRule"/>
</dbReference>
<keyword evidence="5 11" id="KW-0274">FAD</keyword>
<comment type="similarity">
    <text evidence="11">Belongs to the aromatic-ring hydroxylase family. KMO subfamily.</text>
</comment>
<keyword evidence="11" id="KW-0472">Membrane</keyword>
<keyword evidence="3 11" id="KW-0662">Pyridine nucleotide biosynthesis</keyword>
<keyword evidence="14" id="KW-1185">Reference proteome</keyword>
<keyword evidence="9 11" id="KW-0496">Mitochondrion</keyword>
<evidence type="ECO:0000313" key="14">
    <source>
        <dbReference type="Proteomes" id="UP001172155"/>
    </source>
</evidence>
<accession>A0AA40F201</accession>
<dbReference type="Pfam" id="PF01494">
    <property type="entry name" value="FAD_binding_3"/>
    <property type="match status" value="1"/>
</dbReference>
<name>A0AA40F201_9PEZI</name>
<evidence type="ECO:0000256" key="4">
    <source>
        <dbReference type="ARBA" id="ARBA00022787"/>
    </source>
</evidence>
<dbReference type="GO" id="GO:0071949">
    <property type="term" value="F:FAD binding"/>
    <property type="evidence" value="ECO:0007669"/>
    <property type="project" value="InterPro"/>
</dbReference>
<comment type="function">
    <text evidence="11">Catalyzes the hydroxylation of L-kynurenine (L-Kyn) to form 3-hydroxy-L-kynurenine (L-3OHKyn). Required for synthesis of quinolinic acid.</text>
</comment>
<evidence type="ECO:0000256" key="1">
    <source>
        <dbReference type="ARBA" id="ARBA00001974"/>
    </source>
</evidence>
<keyword evidence="4 11" id="KW-1000">Mitochondrion outer membrane</keyword>
<comment type="caution">
    <text evidence="13">The sequence shown here is derived from an EMBL/GenBank/DDBJ whole genome shotgun (WGS) entry which is preliminary data.</text>
</comment>
<sequence>MGRWTDVFQENLSQIIMERGQKIVIVGAGPVGSLAALYAANRGHDVEIYELRSDLRDPSTTPLNFTKSINLALSERGINAMRHAGQPKLLNHVMAATIPMRGRMIHGRGANGQVYQEPQDYDAHGRTIFAVDRGGLNKRLLDMLEEMPNVTFFFNHKLVGADFRRAKAWFEVKSDSGPTKSQQTSEKEVAFDLMIGADGAHSAVRYHMMKYARMDYQQEYIDTLWCEFQIQPKDTPASSMESKFRISPNHLHIWPGRDFMFIAIPSDDGSFTCTLFAPVFFYEQLEADPKGTQIPAHFDRHFPGVTSLIPPSDLIDQFHQNPHLPLISIKCKPYSYSSSVVIVGDAAHAMVPFYGQGMNAGLEDVRILFDILDKHARPDVTLALEAGGASPAAIRASQREQALAEYTAVRTPDAHAINDLALQNYVEMRASVLSPAYRLRKSLEEWLSVYVPRLGWQTKYSRVSFGNERYSEVVAKSAHQGKVLANALVGSAWLSVAAGGVFAERPE</sequence>
<feature type="domain" description="FAD-binding" evidence="12">
    <location>
        <begin position="23"/>
        <end position="374"/>
    </location>
</feature>
<evidence type="ECO:0000259" key="12">
    <source>
        <dbReference type="Pfam" id="PF01494"/>
    </source>
</evidence>
<dbReference type="GO" id="GO:0005741">
    <property type="term" value="C:mitochondrial outer membrane"/>
    <property type="evidence" value="ECO:0007669"/>
    <property type="project" value="UniProtKB-SubCell"/>
</dbReference>
<dbReference type="PANTHER" id="PTHR46028">
    <property type="entry name" value="KYNURENINE 3-MONOOXYGENASE"/>
    <property type="match status" value="1"/>
</dbReference>
<evidence type="ECO:0000313" key="13">
    <source>
        <dbReference type="EMBL" id="KAK0749755.1"/>
    </source>
</evidence>